<keyword evidence="2" id="KW-1185">Reference proteome</keyword>
<gene>
    <name evidence="1" type="ORF">EPI10_016615</name>
</gene>
<reference evidence="2" key="1">
    <citation type="journal article" date="2019" name="Plant Biotechnol. J.">
        <title>Genome sequencing of the Australian wild diploid species Gossypium australe highlights disease resistance and delayed gland morphogenesis.</title>
        <authorList>
            <person name="Cai Y."/>
            <person name="Cai X."/>
            <person name="Wang Q."/>
            <person name="Wang P."/>
            <person name="Zhang Y."/>
            <person name="Cai C."/>
            <person name="Xu Y."/>
            <person name="Wang K."/>
            <person name="Zhou Z."/>
            <person name="Wang C."/>
            <person name="Geng S."/>
            <person name="Li B."/>
            <person name="Dong Q."/>
            <person name="Hou Y."/>
            <person name="Wang H."/>
            <person name="Ai P."/>
            <person name="Liu Z."/>
            <person name="Yi F."/>
            <person name="Sun M."/>
            <person name="An G."/>
            <person name="Cheng J."/>
            <person name="Zhang Y."/>
            <person name="Shi Q."/>
            <person name="Xie Y."/>
            <person name="Shi X."/>
            <person name="Chang Y."/>
            <person name="Huang F."/>
            <person name="Chen Y."/>
            <person name="Hong S."/>
            <person name="Mi L."/>
            <person name="Sun Q."/>
            <person name="Zhang L."/>
            <person name="Zhou B."/>
            <person name="Peng R."/>
            <person name="Zhang X."/>
            <person name="Liu F."/>
        </authorList>
    </citation>
    <scope>NUCLEOTIDE SEQUENCE [LARGE SCALE GENOMIC DNA]</scope>
    <source>
        <strain evidence="2">cv. PA1801</strain>
    </source>
</reference>
<proteinExistence type="predicted"/>
<evidence type="ECO:0000313" key="2">
    <source>
        <dbReference type="Proteomes" id="UP000325315"/>
    </source>
</evidence>
<dbReference type="GO" id="GO:0006508">
    <property type="term" value="P:proteolysis"/>
    <property type="evidence" value="ECO:0007669"/>
    <property type="project" value="UniProtKB-KW"/>
</dbReference>
<dbReference type="Gene3D" id="3.10.10.10">
    <property type="entry name" value="HIV Type 1 Reverse Transcriptase, subunit A, domain 1"/>
    <property type="match status" value="1"/>
</dbReference>
<dbReference type="SUPFAM" id="SSF56672">
    <property type="entry name" value="DNA/RNA polymerases"/>
    <property type="match status" value="1"/>
</dbReference>
<dbReference type="GO" id="GO:0008233">
    <property type="term" value="F:peptidase activity"/>
    <property type="evidence" value="ECO:0007669"/>
    <property type="project" value="UniProtKB-KW"/>
</dbReference>
<dbReference type="Proteomes" id="UP000325315">
    <property type="component" value="Unassembled WGS sequence"/>
</dbReference>
<name>A0A5B6VPI4_9ROSI</name>
<keyword evidence="1" id="KW-0378">Hydrolase</keyword>
<dbReference type="InterPro" id="IPR043502">
    <property type="entry name" value="DNA/RNA_pol_sf"/>
</dbReference>
<organism evidence="1 2">
    <name type="scientific">Gossypium australe</name>
    <dbReference type="NCBI Taxonomy" id="47621"/>
    <lineage>
        <taxon>Eukaryota</taxon>
        <taxon>Viridiplantae</taxon>
        <taxon>Streptophyta</taxon>
        <taxon>Embryophyta</taxon>
        <taxon>Tracheophyta</taxon>
        <taxon>Spermatophyta</taxon>
        <taxon>Magnoliopsida</taxon>
        <taxon>eudicotyledons</taxon>
        <taxon>Gunneridae</taxon>
        <taxon>Pentapetalae</taxon>
        <taxon>rosids</taxon>
        <taxon>malvids</taxon>
        <taxon>Malvales</taxon>
        <taxon>Malvaceae</taxon>
        <taxon>Malvoideae</taxon>
        <taxon>Gossypium</taxon>
    </lineage>
</organism>
<keyword evidence="1" id="KW-0645">Protease</keyword>
<comment type="caution">
    <text evidence="1">The sequence shown here is derived from an EMBL/GenBank/DDBJ whole genome shotgun (WGS) entry which is preliminary data.</text>
</comment>
<dbReference type="PANTHER" id="PTHR15503:SF45">
    <property type="entry name" value="RNA-DIRECTED DNA POLYMERASE HOMOLOG"/>
    <property type="match status" value="1"/>
</dbReference>
<dbReference type="OrthoDB" id="1000793at2759"/>
<dbReference type="InterPro" id="IPR032567">
    <property type="entry name" value="RTL1-rel"/>
</dbReference>
<protein>
    <submittedName>
        <fullName evidence="1">Gag protease polyprotein</fullName>
    </submittedName>
</protein>
<evidence type="ECO:0000313" key="1">
    <source>
        <dbReference type="EMBL" id="KAA3470948.1"/>
    </source>
</evidence>
<dbReference type="AlphaFoldDB" id="A0A5B6VPI4"/>
<accession>A0A5B6VPI4</accession>
<sequence length="126" mass="13837">MDDDEVVIIGERRDYLSHVISALVAEKMVRKGCEAYLACISVFGSGDSSVGNIRTVKGFSDVFPEDLPGLAPNREVEFGIELLPGIAPVSIAPYRMAPKELVEVKAQLQELLDHGFIRPSVSPWEH</sequence>
<dbReference type="EMBL" id="SMMG02000006">
    <property type="protein sequence ID" value="KAA3470948.1"/>
    <property type="molecule type" value="Genomic_DNA"/>
</dbReference>
<dbReference type="PANTHER" id="PTHR15503">
    <property type="entry name" value="LDOC1 RELATED"/>
    <property type="match status" value="1"/>
</dbReference>